<proteinExistence type="predicted"/>
<feature type="compositionally biased region" description="Basic and acidic residues" evidence="1">
    <location>
        <begin position="60"/>
        <end position="75"/>
    </location>
</feature>
<keyword evidence="3" id="KW-1185">Reference proteome</keyword>
<evidence type="ECO:0000256" key="1">
    <source>
        <dbReference type="SAM" id="MobiDB-lite"/>
    </source>
</evidence>
<feature type="region of interest" description="Disordered" evidence="1">
    <location>
        <begin position="52"/>
        <end position="76"/>
    </location>
</feature>
<gene>
    <name evidence="2" type="primary">pax2a</name>
    <name evidence="2" type="ORF">CEXT_750471</name>
</gene>
<protein>
    <submittedName>
        <fullName evidence="2">Paired box protein Pax-2a</fullName>
    </submittedName>
</protein>
<dbReference type="EMBL" id="BPLR01011520">
    <property type="protein sequence ID" value="GIY47065.1"/>
    <property type="molecule type" value="Genomic_DNA"/>
</dbReference>
<organism evidence="2 3">
    <name type="scientific">Caerostris extrusa</name>
    <name type="common">Bark spider</name>
    <name type="synonym">Caerostris bankana</name>
    <dbReference type="NCBI Taxonomy" id="172846"/>
    <lineage>
        <taxon>Eukaryota</taxon>
        <taxon>Metazoa</taxon>
        <taxon>Ecdysozoa</taxon>
        <taxon>Arthropoda</taxon>
        <taxon>Chelicerata</taxon>
        <taxon>Arachnida</taxon>
        <taxon>Araneae</taxon>
        <taxon>Araneomorphae</taxon>
        <taxon>Entelegynae</taxon>
        <taxon>Araneoidea</taxon>
        <taxon>Araneidae</taxon>
        <taxon>Caerostris</taxon>
    </lineage>
</organism>
<dbReference type="Proteomes" id="UP001054945">
    <property type="component" value="Unassembled WGS sequence"/>
</dbReference>
<reference evidence="2 3" key="1">
    <citation type="submission" date="2021-06" db="EMBL/GenBank/DDBJ databases">
        <title>Caerostris extrusa draft genome.</title>
        <authorList>
            <person name="Kono N."/>
            <person name="Arakawa K."/>
        </authorList>
    </citation>
    <scope>NUCLEOTIDE SEQUENCE [LARGE SCALE GENOMIC DNA]</scope>
</reference>
<evidence type="ECO:0000313" key="3">
    <source>
        <dbReference type="Proteomes" id="UP001054945"/>
    </source>
</evidence>
<dbReference type="AlphaFoldDB" id="A0AAV4TLS1"/>
<accession>A0AAV4TLS1</accession>
<name>A0AAV4TLS1_CAEEX</name>
<sequence length="192" mass="21582">MKRNPWLVRSTSHAHNPQDFRFQRGVGCVGTERLPTGEKLLSMPGEKKVPDSFSFSVGNDSRDLNGDLHDDESKRQRTQYNGDQLYTTQMWPKWPKQDELKAGAMVPDLTAAAVGRRGPLHPAAVPHHPRAGLHARRHHLHQQRARQVGDRTLRRCHVGHDLSGAVLRSLLTTSRVGKSVKISLVYQNNQLG</sequence>
<evidence type="ECO:0000313" key="2">
    <source>
        <dbReference type="EMBL" id="GIY47065.1"/>
    </source>
</evidence>
<comment type="caution">
    <text evidence="2">The sequence shown here is derived from an EMBL/GenBank/DDBJ whole genome shotgun (WGS) entry which is preliminary data.</text>
</comment>